<comment type="caution">
    <text evidence="3">The sequence shown here is derived from an EMBL/GenBank/DDBJ whole genome shotgun (WGS) entry which is preliminary data.</text>
</comment>
<protein>
    <recommendedName>
        <fullName evidence="5">RlpA-like protein double-psi beta-barrel domain-containing protein</fullName>
    </recommendedName>
</protein>
<dbReference type="CDD" id="cd22191">
    <property type="entry name" value="DPBB_RlpA_EXP_N-like"/>
    <property type="match status" value="1"/>
</dbReference>
<keyword evidence="2" id="KW-1133">Transmembrane helix</keyword>
<feature type="region of interest" description="Disordered" evidence="1">
    <location>
        <begin position="193"/>
        <end position="271"/>
    </location>
</feature>
<evidence type="ECO:0000313" key="3">
    <source>
        <dbReference type="EMBL" id="POY76192.1"/>
    </source>
</evidence>
<dbReference type="AlphaFoldDB" id="A0A2S5BHF4"/>
<sequence length="447" mass="47172">MSGDATSTRFAVQRSVSSFLHNSDYLLMMPMVTHRPRRDRSPMDESDDSFLARDSTDSELSSASDGDEEAQIGATRGTRTMRSVPKANSTKNGDYGSARQDDYSDDHDSAVDKVSKNGDDSLGSEADSVKASDDASDSAPRRKKKRHSSGTAGSDGPKNPPTSSKKWWYIGAALAVLLVALIFGGLYFYNKSKSDSNPSTTASESASSSTISSDSITAPSTAGPTAGPTLATTGGLTDSASTLTAQATDPTRASAISSSTPTRSQDDPAPSATYAAQITWYKADHRATECGTEPSDEDYVVRISPELYGDANSVSPLCGTWITLYQLEKDATARATIEGISPNMTGHNLDLSPKVFKALTSNKLKLGTTLAQWWLTDEKHRPQGQASLSRPAAATAGDWDGVPENDQQQRATIATVPNPTLAMTAAGGNAGNEAQAIAGGFRTDSRD</sequence>
<proteinExistence type="predicted"/>
<name>A0A2S5BHF4_9BASI</name>
<dbReference type="Gene3D" id="2.40.40.10">
    <property type="entry name" value="RlpA-like domain"/>
    <property type="match status" value="1"/>
</dbReference>
<feature type="compositionally biased region" description="Polar residues" evidence="1">
    <location>
        <begin position="238"/>
        <end position="263"/>
    </location>
</feature>
<dbReference type="SUPFAM" id="SSF50685">
    <property type="entry name" value="Barwin-like endoglucanases"/>
    <property type="match status" value="1"/>
</dbReference>
<feature type="compositionally biased region" description="Low complexity" evidence="1">
    <location>
        <begin position="196"/>
        <end position="237"/>
    </location>
</feature>
<accession>A0A2S5BHF4</accession>
<feature type="transmembrane region" description="Helical" evidence="2">
    <location>
        <begin position="167"/>
        <end position="189"/>
    </location>
</feature>
<evidence type="ECO:0000313" key="4">
    <source>
        <dbReference type="Proteomes" id="UP000237144"/>
    </source>
</evidence>
<evidence type="ECO:0000256" key="1">
    <source>
        <dbReference type="SAM" id="MobiDB-lite"/>
    </source>
</evidence>
<keyword evidence="4" id="KW-1185">Reference proteome</keyword>
<feature type="compositionally biased region" description="Low complexity" evidence="1">
    <location>
        <begin position="422"/>
        <end position="440"/>
    </location>
</feature>
<feature type="compositionally biased region" description="Polar residues" evidence="1">
    <location>
        <begin position="405"/>
        <end position="418"/>
    </location>
</feature>
<feature type="compositionally biased region" description="Polar residues" evidence="1">
    <location>
        <begin position="77"/>
        <end position="92"/>
    </location>
</feature>
<feature type="compositionally biased region" description="Basic and acidic residues" evidence="1">
    <location>
        <begin position="99"/>
        <end position="119"/>
    </location>
</feature>
<dbReference type="OrthoDB" id="623670at2759"/>
<reference evidence="3 4" key="1">
    <citation type="journal article" date="2018" name="Front. Microbiol.">
        <title>Prospects for Fungal Bioremediation of Acidic Radioactive Waste Sites: Characterization and Genome Sequence of Rhodotorula taiwanensis MD1149.</title>
        <authorList>
            <person name="Tkavc R."/>
            <person name="Matrosova V.Y."/>
            <person name="Grichenko O.E."/>
            <person name="Gostincar C."/>
            <person name="Volpe R.P."/>
            <person name="Klimenkova P."/>
            <person name="Gaidamakova E.K."/>
            <person name="Zhou C.E."/>
            <person name="Stewart B.J."/>
            <person name="Lyman M.G."/>
            <person name="Malfatti S.A."/>
            <person name="Rubinfeld B."/>
            <person name="Courtot M."/>
            <person name="Singh J."/>
            <person name="Dalgard C.L."/>
            <person name="Hamilton T."/>
            <person name="Frey K.G."/>
            <person name="Gunde-Cimerman N."/>
            <person name="Dugan L."/>
            <person name="Daly M.J."/>
        </authorList>
    </citation>
    <scope>NUCLEOTIDE SEQUENCE [LARGE SCALE GENOMIC DNA]</scope>
    <source>
        <strain evidence="3 4">MD1149</strain>
    </source>
</reference>
<evidence type="ECO:0000256" key="2">
    <source>
        <dbReference type="SAM" id="Phobius"/>
    </source>
</evidence>
<keyword evidence="2" id="KW-0472">Membrane</keyword>
<evidence type="ECO:0008006" key="5">
    <source>
        <dbReference type="Google" id="ProtNLM"/>
    </source>
</evidence>
<dbReference type="Proteomes" id="UP000237144">
    <property type="component" value="Unassembled WGS sequence"/>
</dbReference>
<dbReference type="InterPro" id="IPR036908">
    <property type="entry name" value="RlpA-like_sf"/>
</dbReference>
<feature type="region of interest" description="Disordered" evidence="1">
    <location>
        <begin position="34"/>
        <end position="162"/>
    </location>
</feature>
<dbReference type="EMBL" id="PJQD01000007">
    <property type="protein sequence ID" value="POY76192.1"/>
    <property type="molecule type" value="Genomic_DNA"/>
</dbReference>
<feature type="region of interest" description="Disordered" evidence="1">
    <location>
        <begin position="381"/>
        <end position="447"/>
    </location>
</feature>
<organism evidence="3 4">
    <name type="scientific">Rhodotorula taiwanensis</name>
    <dbReference type="NCBI Taxonomy" id="741276"/>
    <lineage>
        <taxon>Eukaryota</taxon>
        <taxon>Fungi</taxon>
        <taxon>Dikarya</taxon>
        <taxon>Basidiomycota</taxon>
        <taxon>Pucciniomycotina</taxon>
        <taxon>Microbotryomycetes</taxon>
        <taxon>Sporidiobolales</taxon>
        <taxon>Sporidiobolaceae</taxon>
        <taxon>Rhodotorula</taxon>
    </lineage>
</organism>
<keyword evidence="2" id="KW-0812">Transmembrane</keyword>
<gene>
    <name evidence="3" type="ORF">BMF94_0712</name>
</gene>